<dbReference type="GO" id="GO:0003676">
    <property type="term" value="F:nucleic acid binding"/>
    <property type="evidence" value="ECO:0007669"/>
    <property type="project" value="InterPro"/>
</dbReference>
<dbReference type="Pfam" id="PF00665">
    <property type="entry name" value="rve"/>
    <property type="match status" value="1"/>
</dbReference>
<dbReference type="RefSeq" id="XP_014490550.1">
    <property type="nucleotide sequence ID" value="XM_014635064.1"/>
</dbReference>
<dbReference type="CDD" id="cd01647">
    <property type="entry name" value="RT_LTR"/>
    <property type="match status" value="1"/>
</dbReference>
<dbReference type="Pfam" id="PF00078">
    <property type="entry name" value="RVT_1"/>
    <property type="match status" value="1"/>
</dbReference>
<dbReference type="OrthoDB" id="912942at2759"/>
<dbReference type="PROSITE" id="PS50878">
    <property type="entry name" value="RT_POL"/>
    <property type="match status" value="1"/>
</dbReference>
<evidence type="ECO:0000256" key="6">
    <source>
        <dbReference type="ARBA" id="ARBA00023268"/>
    </source>
</evidence>
<feature type="compositionally biased region" description="Basic and acidic residues" evidence="7">
    <location>
        <begin position="331"/>
        <end position="352"/>
    </location>
</feature>
<feature type="region of interest" description="Disordered" evidence="7">
    <location>
        <begin position="33"/>
        <end position="137"/>
    </location>
</feature>
<dbReference type="Pfam" id="PF17919">
    <property type="entry name" value="RT_RNaseH_2"/>
    <property type="match status" value="1"/>
</dbReference>
<proteinExistence type="predicted"/>
<feature type="domain" description="RNase H type-1" evidence="9">
    <location>
        <begin position="1191"/>
        <end position="1320"/>
    </location>
</feature>
<evidence type="ECO:0000259" key="10">
    <source>
        <dbReference type="PROSITE" id="PS50994"/>
    </source>
</evidence>
<dbReference type="InterPro" id="IPR036397">
    <property type="entry name" value="RNaseH_sf"/>
</dbReference>
<keyword evidence="6" id="KW-0511">Multifunctional enzyme</keyword>
<sequence>MAGEVPLQLLQDLQQQIQEMRAEIATLRAKQANRIGGHSDQSVNVETIHSDTGEQQPTQGERRRENRNPTPSVGAGGVNGQGVGRGEGRLGSRVGSRGGGRGGGRGNGRGEIPRMEERQRTSRREHERADQAEGLHPFTPRVIKAVIPENKMLPSIERYGGASGPVKHLRSFVDTMVVYSSDELVWCRVFSLSLKEEALDWFHSLQPGTIDNFAELRQLFTQQYAANKTPGVTYTALVRMRQGRDESLKLFMDRFNRTARQVRNADQRLIVSTLTTALRPGPFCDYLHAEEPQSMDELQNRLASFIRVEEGRAHQRGREEGESTTRTVRGGAEHPFGRKDRRAGPRGRDQNRMQRYIHHTPLNAPRARVLEEALRADLMVVVQIPTPAGADESKYCRYHQNPGHTTEDCVTLKDKLETLVQAGHLQRFVQRRGSSGRARPSSTRRDPQVRNQQRADRSRSRSAERVVRGVINTISRGFAGGGSTSAARKRHLRNLHSVSRTGTSRRSMPTITFSDEDFHAPDLEQDDPMVITTMIARYQVSKVLVDQGSSANILYWKTFRQMEISEDAIMPFNEQIVGFAGERVDTKGYVDLRTSLGTDRGAKELKVRFLLVEADTSYNVLLGRPCLNTFGAIVSTPHLTLKYPADDGKVCTIRADQKMARECYAAGLKVKPRTSAFQNKQSEVAMAELDPRTHLDKRVEPLGDMRPFIIGKEEDQCTTIGRNLNTDQAILVEELLLKNKDLFAWTAADMPGIHPDIISHKLSLLKDARPVAQKKRRLANEKRKAVNDEVAKLLEAGFIREVKYTTWLSNVVMVKKSNDKWRMCTDFTDLNKACPKDTYPLPSIDGLVDGVSGYEILSFLDAYSGYNQISMYRPDREKTAFITERSNSCYDVMPFGLKNAGATYQRLMDKVFQNQIGKCMEVYVDDMVVRSRSVEEHLRDLEEVLNQVRKFGMRLNPLKCTFGVSAGKFLGFMLTTRGIEANPDKCRAILEMRSPTNLKEVQRLVGRLTSLSRFVPKLADHIQPILKMMKKQAQEEWNERCEVAFVEVKRILTNPPVMRRPDYGHDLHLFLAVGEEAVSAALVQETPEFRPIYFISRVLKEPETRYRQLEKVVLALVIATRRLRPYLQGNQVVVRTDYPISKILRKPDLAGRMIGWSIELFEFVLRYEPKGSVKGQHLADFAAELPGTDTDRKSWVLSVDGSSGQQGGGAGVVLEGPNGVVIEQALIFRFEVSNNQAEYEALIAGLELARDLGVKVLKCKTDSQLVEGHMNDTFHIKDNQLLMYFHKAKQLASYFDSVAVQHIPRNENHRADRLSKLTTGKEKGQLSSLVRQVIFKPAIDCLHISCMAERDDWRREITLLIKRQEEGIILRAEEAKQIARYVIVGEELYRRGYVTPMLKCLSKEESDYVMRELHEGICGRHGGGRSLRARALRAGFYWPTMEKDCQAFVVKCLACQKHGNIIHTPATTLSGIISPWPFAQWGMDIVELFPTGRSQLKFLLVAVDYFTKWVEAEPLAKISASQVQKFVWRLICRFGLPKYIITDNGRQFIDKKLMAFYKELGITPLTSSVKHPQTNGQAEAMNKVIIQELKKKLGEAKGAWADELQQVLWGY</sequence>
<dbReference type="GO" id="GO:0016779">
    <property type="term" value="F:nucleotidyltransferase activity"/>
    <property type="evidence" value="ECO:0007669"/>
    <property type="project" value="UniProtKB-KW"/>
</dbReference>
<protein>
    <submittedName>
        <fullName evidence="12">Uncharacterized protein LOC106753250</fullName>
    </submittedName>
</protein>
<dbReference type="InterPro" id="IPR050951">
    <property type="entry name" value="Retrovirus_Pol_polyprotein"/>
</dbReference>
<dbReference type="SUPFAM" id="SSF56672">
    <property type="entry name" value="DNA/RNA polymerases"/>
    <property type="match status" value="1"/>
</dbReference>
<dbReference type="Gene3D" id="2.40.70.10">
    <property type="entry name" value="Acid Proteases"/>
    <property type="match status" value="1"/>
</dbReference>
<dbReference type="InterPro" id="IPR043502">
    <property type="entry name" value="DNA/RNA_pol_sf"/>
</dbReference>
<evidence type="ECO:0000256" key="1">
    <source>
        <dbReference type="ARBA" id="ARBA00022679"/>
    </source>
</evidence>
<dbReference type="SUPFAM" id="SSF53098">
    <property type="entry name" value="Ribonuclease H-like"/>
    <property type="match status" value="2"/>
</dbReference>
<dbReference type="InterPro" id="IPR005162">
    <property type="entry name" value="Retrotrans_gag_dom"/>
</dbReference>
<dbReference type="InterPro" id="IPR043128">
    <property type="entry name" value="Rev_trsase/Diguanyl_cyclase"/>
</dbReference>
<evidence type="ECO:0000256" key="3">
    <source>
        <dbReference type="ARBA" id="ARBA00022722"/>
    </source>
</evidence>
<dbReference type="GO" id="GO:0006310">
    <property type="term" value="P:DNA recombination"/>
    <property type="evidence" value="ECO:0007669"/>
    <property type="project" value="UniProtKB-KW"/>
</dbReference>
<dbReference type="InterPro" id="IPR021109">
    <property type="entry name" value="Peptidase_aspartic_dom_sf"/>
</dbReference>
<dbReference type="InterPro" id="IPR041588">
    <property type="entry name" value="Integrase_H2C2"/>
</dbReference>
<dbReference type="PROSITE" id="PS50879">
    <property type="entry name" value="RNASE_H_1"/>
    <property type="match status" value="1"/>
</dbReference>
<evidence type="ECO:0000256" key="4">
    <source>
        <dbReference type="ARBA" id="ARBA00022759"/>
    </source>
</evidence>
<dbReference type="Pfam" id="PF03732">
    <property type="entry name" value="Retrotrans_gag"/>
    <property type="match status" value="1"/>
</dbReference>
<dbReference type="InterPro" id="IPR041577">
    <property type="entry name" value="RT_RNaseH_2"/>
</dbReference>
<dbReference type="Gene3D" id="3.30.420.10">
    <property type="entry name" value="Ribonuclease H-like superfamily/Ribonuclease H"/>
    <property type="match status" value="2"/>
</dbReference>
<dbReference type="CDD" id="cd09279">
    <property type="entry name" value="RNase_HI_like"/>
    <property type="match status" value="1"/>
</dbReference>
<feature type="compositionally biased region" description="Basic and acidic residues" evidence="7">
    <location>
        <begin position="111"/>
        <end position="133"/>
    </location>
</feature>
<dbReference type="Gene3D" id="3.10.10.10">
    <property type="entry name" value="HIV Type 1 Reverse Transcriptase, subunit A, domain 1"/>
    <property type="match status" value="1"/>
</dbReference>
<evidence type="ECO:0000256" key="2">
    <source>
        <dbReference type="ARBA" id="ARBA00022695"/>
    </source>
</evidence>
<keyword evidence="3" id="KW-0540">Nuclease</keyword>
<dbReference type="Pfam" id="PF17921">
    <property type="entry name" value="Integrase_H2C2"/>
    <property type="match status" value="1"/>
</dbReference>
<reference evidence="12" key="2">
    <citation type="submission" date="2025-08" db="UniProtKB">
        <authorList>
            <consortium name="RefSeq"/>
        </authorList>
    </citation>
    <scope>IDENTIFICATION</scope>
    <source>
        <tissue evidence="12">Leaf</tissue>
    </source>
</reference>
<dbReference type="InterPro" id="IPR000477">
    <property type="entry name" value="RT_dom"/>
</dbReference>
<dbReference type="PANTHER" id="PTHR37984:SF5">
    <property type="entry name" value="PROTEIN NYNRIN-LIKE"/>
    <property type="match status" value="1"/>
</dbReference>
<gene>
    <name evidence="12" type="primary">LOC106753250</name>
</gene>
<dbReference type="Gene3D" id="1.10.340.70">
    <property type="match status" value="1"/>
</dbReference>
<dbReference type="PANTHER" id="PTHR37984">
    <property type="entry name" value="PROTEIN CBG26694"/>
    <property type="match status" value="1"/>
</dbReference>
<dbReference type="GO" id="GO:0004523">
    <property type="term" value="F:RNA-DNA hybrid ribonuclease activity"/>
    <property type="evidence" value="ECO:0007669"/>
    <property type="project" value="InterPro"/>
</dbReference>
<feature type="compositionally biased region" description="Basic and acidic residues" evidence="7">
    <location>
        <begin position="443"/>
        <end position="465"/>
    </location>
</feature>
<feature type="domain" description="Integrase catalytic" evidence="10">
    <location>
        <begin position="1473"/>
        <end position="1611"/>
    </location>
</feature>
<evidence type="ECO:0000256" key="5">
    <source>
        <dbReference type="ARBA" id="ARBA00023172"/>
    </source>
</evidence>
<evidence type="ECO:0000313" key="11">
    <source>
        <dbReference type="Proteomes" id="UP000087766"/>
    </source>
</evidence>
<keyword evidence="4" id="KW-0255">Endonuclease</keyword>
<keyword evidence="4" id="KW-0378">Hydrolase</keyword>
<dbReference type="KEGG" id="vra:106753250"/>
<keyword evidence="5" id="KW-0233">DNA recombination</keyword>
<name>A0A1S3T9V7_VIGRR</name>
<feature type="compositionally biased region" description="Gly residues" evidence="7">
    <location>
        <begin position="96"/>
        <end position="109"/>
    </location>
</feature>
<evidence type="ECO:0000259" key="9">
    <source>
        <dbReference type="PROSITE" id="PS50879"/>
    </source>
</evidence>
<dbReference type="InterPro" id="IPR001584">
    <property type="entry name" value="Integrase_cat-core"/>
</dbReference>
<feature type="region of interest" description="Disordered" evidence="7">
    <location>
        <begin position="312"/>
        <end position="352"/>
    </location>
</feature>
<dbReference type="GeneID" id="106753250"/>
<reference evidence="11" key="1">
    <citation type="journal article" date="2014" name="Nat. Commun.">
        <title>Genome sequence of mungbean and insights into evolution within Vigna species.</title>
        <authorList>
            <person name="Kang Y.J."/>
            <person name="Kim S.K."/>
            <person name="Kim M.Y."/>
            <person name="Lestari P."/>
            <person name="Kim K.H."/>
            <person name="Ha B.K."/>
            <person name="Jun T.H."/>
            <person name="Hwang W.J."/>
            <person name="Lee T."/>
            <person name="Lee J."/>
            <person name="Shim S."/>
            <person name="Yoon M.Y."/>
            <person name="Jang Y.E."/>
            <person name="Han K.S."/>
            <person name="Taeprayoon P."/>
            <person name="Yoon N."/>
            <person name="Somta P."/>
            <person name="Tanya P."/>
            <person name="Kim K.S."/>
            <person name="Gwag J.G."/>
            <person name="Moon J.K."/>
            <person name="Lee Y.H."/>
            <person name="Park B.S."/>
            <person name="Bombarely A."/>
            <person name="Doyle J.J."/>
            <person name="Jackson S.A."/>
            <person name="Schafleitner R."/>
            <person name="Srinives P."/>
            <person name="Varshney R.K."/>
            <person name="Lee S.H."/>
        </authorList>
    </citation>
    <scope>NUCLEOTIDE SEQUENCE [LARGE SCALE GENOMIC DNA]</scope>
    <source>
        <strain evidence="11">cv. VC1973A</strain>
    </source>
</reference>
<evidence type="ECO:0000256" key="7">
    <source>
        <dbReference type="SAM" id="MobiDB-lite"/>
    </source>
</evidence>
<organism evidence="11 12">
    <name type="scientific">Vigna radiata var. radiata</name>
    <name type="common">Mung bean</name>
    <name type="synonym">Phaseolus aureus</name>
    <dbReference type="NCBI Taxonomy" id="3916"/>
    <lineage>
        <taxon>Eukaryota</taxon>
        <taxon>Viridiplantae</taxon>
        <taxon>Streptophyta</taxon>
        <taxon>Embryophyta</taxon>
        <taxon>Tracheophyta</taxon>
        <taxon>Spermatophyta</taxon>
        <taxon>Magnoliopsida</taxon>
        <taxon>eudicotyledons</taxon>
        <taxon>Gunneridae</taxon>
        <taxon>Pentapetalae</taxon>
        <taxon>rosids</taxon>
        <taxon>fabids</taxon>
        <taxon>Fabales</taxon>
        <taxon>Fabaceae</taxon>
        <taxon>Papilionoideae</taxon>
        <taxon>50 kb inversion clade</taxon>
        <taxon>NPAAA clade</taxon>
        <taxon>indigoferoid/millettioid clade</taxon>
        <taxon>Phaseoleae</taxon>
        <taxon>Vigna</taxon>
    </lineage>
</organism>
<dbReference type="CDD" id="cd00303">
    <property type="entry name" value="retropepsin_like"/>
    <property type="match status" value="1"/>
</dbReference>
<dbReference type="InterPro" id="IPR012337">
    <property type="entry name" value="RNaseH-like_sf"/>
</dbReference>
<dbReference type="GO" id="GO:0015074">
    <property type="term" value="P:DNA integration"/>
    <property type="evidence" value="ECO:0007669"/>
    <property type="project" value="InterPro"/>
</dbReference>
<accession>A0A1S3T9V7</accession>
<keyword evidence="11" id="KW-1185">Reference proteome</keyword>
<dbReference type="InterPro" id="IPR002156">
    <property type="entry name" value="RNaseH_domain"/>
</dbReference>
<feature type="region of interest" description="Disordered" evidence="7">
    <location>
        <begin position="428"/>
        <end position="465"/>
    </location>
</feature>
<dbReference type="Pfam" id="PF13456">
    <property type="entry name" value="RVT_3"/>
    <property type="match status" value="1"/>
</dbReference>
<feature type="compositionally biased region" description="Gly residues" evidence="7">
    <location>
        <begin position="74"/>
        <end position="85"/>
    </location>
</feature>
<dbReference type="Proteomes" id="UP000087766">
    <property type="component" value="Chromosome 1"/>
</dbReference>
<feature type="compositionally biased region" description="Basic and acidic residues" evidence="7">
    <location>
        <begin position="312"/>
        <end position="323"/>
    </location>
</feature>
<feature type="compositionally biased region" description="Low complexity" evidence="7">
    <location>
        <begin position="431"/>
        <end position="441"/>
    </location>
</feature>
<dbReference type="Gene3D" id="3.30.70.270">
    <property type="match status" value="2"/>
</dbReference>
<evidence type="ECO:0000259" key="8">
    <source>
        <dbReference type="PROSITE" id="PS50878"/>
    </source>
</evidence>
<dbReference type="PROSITE" id="PS50994">
    <property type="entry name" value="INTEGRASE"/>
    <property type="match status" value="1"/>
</dbReference>
<evidence type="ECO:0000313" key="12">
    <source>
        <dbReference type="RefSeq" id="XP_014490550.1"/>
    </source>
</evidence>
<keyword evidence="2" id="KW-0548">Nucleotidyltransferase</keyword>
<keyword evidence="1" id="KW-0808">Transferase</keyword>
<feature type="domain" description="Reverse transcriptase" evidence="8">
    <location>
        <begin position="795"/>
        <end position="974"/>
    </location>
</feature>